<evidence type="ECO:0000313" key="6">
    <source>
        <dbReference type="Proteomes" id="UP000029443"/>
    </source>
</evidence>
<dbReference type="PANTHER" id="PTHR48094">
    <property type="entry name" value="PROTEIN/NUCLEIC ACID DEGLYCASE DJ-1-RELATED"/>
    <property type="match status" value="1"/>
</dbReference>
<dbReference type="InterPro" id="IPR002818">
    <property type="entry name" value="DJ-1/PfpI"/>
</dbReference>
<dbReference type="Gene3D" id="3.40.50.880">
    <property type="match status" value="1"/>
</dbReference>
<reference evidence="5 6" key="1">
    <citation type="submission" date="2012-09" db="EMBL/GenBank/DDBJ databases">
        <title>Genome Sequence of alkane-degrading Bacterium Alcanivorax jadensis T9.</title>
        <authorList>
            <person name="Lai Q."/>
            <person name="Shao Z."/>
        </authorList>
    </citation>
    <scope>NUCLEOTIDE SEQUENCE [LARGE SCALE GENOMIC DNA]</scope>
    <source>
        <strain evidence="5 6">T9</strain>
    </source>
</reference>
<keyword evidence="1" id="KW-0346">Stress response</keyword>
<protein>
    <recommendedName>
        <fullName evidence="4">DJ-1/PfpI domain-containing protein</fullName>
    </recommendedName>
</protein>
<evidence type="ECO:0000313" key="5">
    <source>
        <dbReference type="EMBL" id="KGD61988.1"/>
    </source>
</evidence>
<evidence type="ECO:0000259" key="4">
    <source>
        <dbReference type="Pfam" id="PF01965"/>
    </source>
</evidence>
<name>A0ABR4WEW9_9GAMM</name>
<dbReference type="CDD" id="cd03141">
    <property type="entry name" value="GATase1_Hsp31_like"/>
    <property type="match status" value="1"/>
</dbReference>
<gene>
    <name evidence="5" type="ORF">T9A_01197</name>
</gene>
<dbReference type="SUPFAM" id="SSF52317">
    <property type="entry name" value="Class I glutamine amidotransferase-like"/>
    <property type="match status" value="1"/>
</dbReference>
<dbReference type="InterPro" id="IPR029062">
    <property type="entry name" value="Class_I_gatase-like"/>
</dbReference>
<dbReference type="Pfam" id="PF01965">
    <property type="entry name" value="DJ-1_PfpI"/>
    <property type="match status" value="1"/>
</dbReference>
<proteinExistence type="inferred from homology"/>
<dbReference type="PANTHER" id="PTHR48094:SF11">
    <property type="entry name" value="GLUTATHIONE-INDEPENDENT GLYOXALASE HSP31-RELATED"/>
    <property type="match status" value="1"/>
</dbReference>
<dbReference type="EMBL" id="ARXU01000003">
    <property type="protein sequence ID" value="KGD61988.1"/>
    <property type="molecule type" value="Genomic_DNA"/>
</dbReference>
<keyword evidence="6" id="KW-1185">Reference proteome</keyword>
<accession>A0ABR4WEW9</accession>
<evidence type="ECO:0000256" key="2">
    <source>
        <dbReference type="ARBA" id="ARBA00023239"/>
    </source>
</evidence>
<sequence>MNLDKPLLMLVTSAAQMGQGQQTGLWLEEFALPWLLFREKNIPVVVASPRGGKIPVDPNSVPDDEQKAEWTEAIAALQDTWPLEEIWEDGFAGVFVPGGHGAMFDMPDHPLVAAVMERTWAQGGLLGAVCHGPAALVGLRNEDGTPLVQNCTLTCFTNEEEREVGLDEVMPFLLATRLEELGAKLDLADKFVSHAVADGRLITGQNPQSSQAVADALVDALYRE</sequence>
<comment type="similarity">
    <text evidence="3">Belongs to the peptidase C56 family. HSP31-like subfamily.</text>
</comment>
<dbReference type="InterPro" id="IPR050325">
    <property type="entry name" value="Prot/Nucl_acid_deglycase"/>
</dbReference>
<evidence type="ECO:0000256" key="1">
    <source>
        <dbReference type="ARBA" id="ARBA00023016"/>
    </source>
</evidence>
<feature type="domain" description="DJ-1/PfpI" evidence="4">
    <location>
        <begin position="29"/>
        <end position="219"/>
    </location>
</feature>
<keyword evidence="2" id="KW-0456">Lyase</keyword>
<dbReference type="Proteomes" id="UP000029443">
    <property type="component" value="Unassembled WGS sequence"/>
</dbReference>
<comment type="caution">
    <text evidence="5">The sequence shown here is derived from an EMBL/GenBank/DDBJ whole genome shotgun (WGS) entry which is preliminary data.</text>
</comment>
<evidence type="ECO:0000256" key="3">
    <source>
        <dbReference type="ARBA" id="ARBA00038493"/>
    </source>
</evidence>
<dbReference type="RefSeq" id="WP_035246009.1">
    <property type="nucleotide sequence ID" value="NZ_ARXU01000003.1"/>
</dbReference>
<organism evidence="5 6">
    <name type="scientific">Alcanivorax jadensis T9</name>
    <dbReference type="NCBI Taxonomy" id="1177181"/>
    <lineage>
        <taxon>Bacteria</taxon>
        <taxon>Pseudomonadati</taxon>
        <taxon>Pseudomonadota</taxon>
        <taxon>Gammaproteobacteria</taxon>
        <taxon>Oceanospirillales</taxon>
        <taxon>Alcanivoracaceae</taxon>
        <taxon>Alcanivorax</taxon>
    </lineage>
</organism>